<feature type="chain" id="PRO_5045867053" evidence="1">
    <location>
        <begin position="27"/>
        <end position="412"/>
    </location>
</feature>
<evidence type="ECO:0000256" key="1">
    <source>
        <dbReference type="SAM" id="SignalP"/>
    </source>
</evidence>
<dbReference type="Proteomes" id="UP001500547">
    <property type="component" value="Unassembled WGS sequence"/>
</dbReference>
<evidence type="ECO:0000313" key="3">
    <source>
        <dbReference type="Proteomes" id="UP001500547"/>
    </source>
</evidence>
<keyword evidence="1" id="KW-0732">Signal</keyword>
<evidence type="ECO:0000313" key="2">
    <source>
        <dbReference type="EMBL" id="GAA5166978.1"/>
    </source>
</evidence>
<accession>A0ABP9QT37</accession>
<keyword evidence="3" id="KW-1185">Reference proteome</keyword>
<reference evidence="3" key="1">
    <citation type="journal article" date="2019" name="Int. J. Syst. Evol. Microbiol.">
        <title>The Global Catalogue of Microorganisms (GCM) 10K type strain sequencing project: providing services to taxonomists for standard genome sequencing and annotation.</title>
        <authorList>
            <consortium name="The Broad Institute Genomics Platform"/>
            <consortium name="The Broad Institute Genome Sequencing Center for Infectious Disease"/>
            <person name="Wu L."/>
            <person name="Ma J."/>
        </authorList>
    </citation>
    <scope>NUCLEOTIDE SEQUENCE [LARGE SCALE GENOMIC DNA]</scope>
    <source>
        <strain evidence="3">JCM 18715</strain>
    </source>
</reference>
<protein>
    <submittedName>
        <fullName evidence="2">Uncharacterized protein</fullName>
    </submittedName>
</protein>
<sequence length="412" mass="45802">MTPFKKLTHLCVLATLVGALPAGSQAQTVNPGPAINKFATQPKPPVNQDAIQIIEATHLVDVLLSVWKSRLLKQYSENQQILAMIQTRMHAPDLRDRLVMALAGALSTEISREDVAYTIRALRSPAGQAFQAASRRAAARIDVDGPAAIKEALNAEAAFARSGDAVRLNRVLSTLNLARSAKLKAALDDVLDRARLTPPRLEQEVLANMLDANANGQGGAVVSRTSVHPTTALMFGLADQVMSVQQEYANDLNVLIDELILTPSFMVRRDNIQKVLSNIPAMLAAVDRRQQRLDSVFESLLSDARALSIPTRERDEFVRGLETRLPIQMAYQMEYTENQQRVIKLYERIYQFMQSNLADIALENEKLLFRTDALLQEYLVLARQLDQEAAREQALLQSSRDRVKDTAAKLRN</sequence>
<comment type="caution">
    <text evidence="2">The sequence shown here is derived from an EMBL/GenBank/DDBJ whole genome shotgun (WGS) entry which is preliminary data.</text>
</comment>
<feature type="signal peptide" evidence="1">
    <location>
        <begin position="1"/>
        <end position="26"/>
    </location>
</feature>
<organism evidence="2 3">
    <name type="scientific">Viridibacterium curvum</name>
    <dbReference type="NCBI Taxonomy" id="1101404"/>
    <lineage>
        <taxon>Bacteria</taxon>
        <taxon>Pseudomonadati</taxon>
        <taxon>Pseudomonadota</taxon>
        <taxon>Betaproteobacteria</taxon>
        <taxon>Rhodocyclales</taxon>
        <taxon>Rhodocyclaceae</taxon>
        <taxon>Viridibacterium</taxon>
    </lineage>
</organism>
<proteinExistence type="predicted"/>
<gene>
    <name evidence="2" type="ORF">GCM10025770_24880</name>
</gene>
<dbReference type="EMBL" id="BAABLD010000008">
    <property type="protein sequence ID" value="GAA5166978.1"/>
    <property type="molecule type" value="Genomic_DNA"/>
</dbReference>
<name>A0ABP9QT37_9RHOO</name>